<evidence type="ECO:0000313" key="2">
    <source>
        <dbReference type="EMBL" id="KAF2006173.1"/>
    </source>
</evidence>
<dbReference type="Proteomes" id="UP000799779">
    <property type="component" value="Unassembled WGS sequence"/>
</dbReference>
<feature type="region of interest" description="Disordered" evidence="1">
    <location>
        <begin position="25"/>
        <end position="49"/>
    </location>
</feature>
<reference evidence="2" key="1">
    <citation type="journal article" date="2020" name="Stud. Mycol.">
        <title>101 Dothideomycetes genomes: a test case for predicting lifestyles and emergence of pathogens.</title>
        <authorList>
            <person name="Haridas S."/>
            <person name="Albert R."/>
            <person name="Binder M."/>
            <person name="Bloem J."/>
            <person name="Labutti K."/>
            <person name="Salamov A."/>
            <person name="Andreopoulos B."/>
            <person name="Baker S."/>
            <person name="Barry K."/>
            <person name="Bills G."/>
            <person name="Bluhm B."/>
            <person name="Cannon C."/>
            <person name="Castanera R."/>
            <person name="Culley D."/>
            <person name="Daum C."/>
            <person name="Ezra D."/>
            <person name="Gonzalez J."/>
            <person name="Henrissat B."/>
            <person name="Kuo A."/>
            <person name="Liang C."/>
            <person name="Lipzen A."/>
            <person name="Lutzoni F."/>
            <person name="Magnuson J."/>
            <person name="Mondo S."/>
            <person name="Nolan M."/>
            <person name="Ohm R."/>
            <person name="Pangilinan J."/>
            <person name="Park H.-J."/>
            <person name="Ramirez L."/>
            <person name="Alfaro M."/>
            <person name="Sun H."/>
            <person name="Tritt A."/>
            <person name="Yoshinaga Y."/>
            <person name="Zwiers L.-H."/>
            <person name="Turgeon B."/>
            <person name="Goodwin S."/>
            <person name="Spatafora J."/>
            <person name="Crous P."/>
            <person name="Grigoriev I."/>
        </authorList>
    </citation>
    <scope>NUCLEOTIDE SEQUENCE</scope>
    <source>
        <strain evidence="2">CBS 123094</strain>
    </source>
</reference>
<evidence type="ECO:0000313" key="3">
    <source>
        <dbReference type="Proteomes" id="UP000799779"/>
    </source>
</evidence>
<keyword evidence="3" id="KW-1185">Reference proteome</keyword>
<proteinExistence type="predicted"/>
<gene>
    <name evidence="2" type="ORF">P154DRAFT_529864</name>
</gene>
<evidence type="ECO:0000256" key="1">
    <source>
        <dbReference type="SAM" id="MobiDB-lite"/>
    </source>
</evidence>
<accession>A0A6A5WWI8</accession>
<feature type="compositionally biased region" description="Low complexity" evidence="1">
    <location>
        <begin position="34"/>
        <end position="43"/>
    </location>
</feature>
<protein>
    <submittedName>
        <fullName evidence="2">Uncharacterized protein</fullName>
    </submittedName>
</protein>
<feature type="compositionally biased region" description="Acidic residues" evidence="1">
    <location>
        <begin position="217"/>
        <end position="233"/>
    </location>
</feature>
<name>A0A6A5WWI8_9PLEO</name>
<dbReference type="EMBL" id="ML977560">
    <property type="protein sequence ID" value="KAF2006173.1"/>
    <property type="molecule type" value="Genomic_DNA"/>
</dbReference>
<sequence>MGRRMHAEWQGFCGGSGHGVLEIPDFHGGGRRGNSGNARSGHGNSNGGGGYSVYGQKLQDSLRKCRNDVPFEIFDEVAFDRGGSTFTLCNWMGMQSVCHASISSWSSRTSNLNRSMIAHRAIQRGLARCTTETVFGSSTPMLFCHNHLFTDCRYINQTCAPLSLSFYSQHSIPSQSARHISATKPTFPNSNSIVLQAKRNALKQKCGLAEQLEGVEEASEVEGVDVEEEMGEELVGKEEE</sequence>
<dbReference type="AlphaFoldDB" id="A0A6A5WWI8"/>
<organism evidence="2 3">
    <name type="scientific">Amniculicola lignicola CBS 123094</name>
    <dbReference type="NCBI Taxonomy" id="1392246"/>
    <lineage>
        <taxon>Eukaryota</taxon>
        <taxon>Fungi</taxon>
        <taxon>Dikarya</taxon>
        <taxon>Ascomycota</taxon>
        <taxon>Pezizomycotina</taxon>
        <taxon>Dothideomycetes</taxon>
        <taxon>Pleosporomycetidae</taxon>
        <taxon>Pleosporales</taxon>
        <taxon>Amniculicolaceae</taxon>
        <taxon>Amniculicola</taxon>
    </lineage>
</organism>
<feature type="region of interest" description="Disordered" evidence="1">
    <location>
        <begin position="217"/>
        <end position="240"/>
    </location>
</feature>